<dbReference type="Proteomes" id="UP000019118">
    <property type="component" value="Unassembled WGS sequence"/>
</dbReference>
<reference evidence="10" key="3">
    <citation type="submission" date="2024-08" db="UniProtKB">
        <authorList>
            <consortium name="EnsemblMetazoa"/>
        </authorList>
    </citation>
    <scope>IDENTIFICATION</scope>
</reference>
<dbReference type="PANTHER" id="PTHR12841:SF6">
    <property type="entry name" value="PROTEIN UNC-50 HOMOLOG"/>
    <property type="match status" value="1"/>
</dbReference>
<dbReference type="PANTHER" id="PTHR12841">
    <property type="entry name" value="PROTEIN UNC-50 HOMOLOG"/>
    <property type="match status" value="1"/>
</dbReference>
<dbReference type="AlphaFoldDB" id="J3JYW0"/>
<keyword evidence="5 6" id="KW-0472">Membrane</keyword>
<evidence type="ECO:0000313" key="12">
    <source>
        <dbReference type="Proteomes" id="UP000030742"/>
    </source>
</evidence>
<evidence type="ECO:0000313" key="9">
    <source>
        <dbReference type="EMBL" id="ERL90510.1"/>
    </source>
</evidence>
<feature type="transmembrane region" description="Helical" evidence="6">
    <location>
        <begin position="149"/>
        <end position="172"/>
    </location>
</feature>
<dbReference type="Pfam" id="PF05216">
    <property type="entry name" value="UNC-50"/>
    <property type="match status" value="1"/>
</dbReference>
<evidence type="ECO:0000313" key="10">
    <source>
        <dbReference type="EnsemblMetazoa" id="XP_019768613.1"/>
    </source>
</evidence>
<dbReference type="Proteomes" id="UP000030742">
    <property type="component" value="Unassembled WGS sequence"/>
</dbReference>
<keyword evidence="11" id="KW-1185">Reference proteome</keyword>
<dbReference type="GO" id="GO:0000139">
    <property type="term" value="C:Golgi membrane"/>
    <property type="evidence" value="ECO:0007669"/>
    <property type="project" value="TreeGrafter"/>
</dbReference>
<evidence type="ECO:0008006" key="13">
    <source>
        <dbReference type="Google" id="ProtNLM"/>
    </source>
</evidence>
<dbReference type="STRING" id="77166.J3JYW0"/>
<feature type="transmembrane region" description="Helical" evidence="6">
    <location>
        <begin position="184"/>
        <end position="206"/>
    </location>
</feature>
<dbReference type="OrthoDB" id="10027013at2759"/>
<reference evidence="11 12" key="2">
    <citation type="journal article" date="2013" name="Genome Biol.">
        <title>Draft genome of the mountain pine beetle, Dendroctonus ponderosae Hopkins, a major forest pest.</title>
        <authorList>
            <person name="Keeling C.I."/>
            <person name="Yuen M.M."/>
            <person name="Liao N.Y."/>
            <person name="Docking T.R."/>
            <person name="Chan S.K."/>
            <person name="Taylor G.A."/>
            <person name="Palmquist D.L."/>
            <person name="Jackman S.D."/>
            <person name="Nguyen A."/>
            <person name="Li M."/>
            <person name="Henderson H."/>
            <person name="Janes J.K."/>
            <person name="Zhao Y."/>
            <person name="Pandoh P."/>
            <person name="Moore R."/>
            <person name="Sperling F.A."/>
            <person name="Huber D.P."/>
            <person name="Birol I."/>
            <person name="Jones S.J."/>
            <person name="Bohlmann J."/>
        </authorList>
    </citation>
    <scope>NUCLEOTIDE SEQUENCE</scope>
</reference>
<keyword evidence="4 6" id="KW-1133">Transmembrane helix</keyword>
<evidence type="ECO:0000256" key="3">
    <source>
        <dbReference type="ARBA" id="ARBA00022692"/>
    </source>
</evidence>
<accession>J3JYW0</accession>
<feature type="transmembrane region" description="Helical" evidence="6">
    <location>
        <begin position="218"/>
        <end position="237"/>
    </location>
</feature>
<reference evidence="7" key="1">
    <citation type="journal article" date="2012" name="Insect Biochem. Mol. Biol.">
        <title>Transcriptome and full-length cDNA resources for the mountain pine beetle, Dendroctonus ponderosae Hopkins, a major insect pest of pine forests.</title>
        <authorList>
            <person name="Keeling C.I."/>
            <person name="Henderson H."/>
            <person name="Li M."/>
            <person name="Yuen M."/>
            <person name="Clark E.L."/>
            <person name="Fraser J.D."/>
            <person name="Huber D.P."/>
            <person name="Liao N.Y."/>
            <person name="Roderick Docking T."/>
            <person name="Birol I."/>
            <person name="Chan S.K."/>
            <person name="Taylor G.A."/>
            <person name="Palmquist D."/>
            <person name="Jones S.J."/>
            <person name="Bohlmann J."/>
        </authorList>
    </citation>
    <scope>NUCLEOTIDE SEQUENCE</scope>
    <source>
        <tissue evidence="7">Midgut and adhering fatbody of emerged adults of both sexes after feeding on lodgepole pine for up to 64 h</tissue>
    </source>
</reference>
<keyword evidence="3 6" id="KW-0812">Transmembrane</keyword>
<proteinExistence type="evidence at transcript level"/>
<organism evidence="7">
    <name type="scientific">Dendroctonus ponderosae</name>
    <name type="common">Mountain pine beetle</name>
    <dbReference type="NCBI Taxonomy" id="77166"/>
    <lineage>
        <taxon>Eukaryota</taxon>
        <taxon>Metazoa</taxon>
        <taxon>Ecdysozoa</taxon>
        <taxon>Arthropoda</taxon>
        <taxon>Hexapoda</taxon>
        <taxon>Insecta</taxon>
        <taxon>Pterygota</taxon>
        <taxon>Neoptera</taxon>
        <taxon>Endopterygota</taxon>
        <taxon>Coleoptera</taxon>
        <taxon>Polyphaga</taxon>
        <taxon>Cucujiformia</taxon>
        <taxon>Curculionidae</taxon>
        <taxon>Scolytinae</taxon>
        <taxon>Dendroctonus</taxon>
    </lineage>
</organism>
<dbReference type="HOGENOM" id="CLU_066239_0_0_1"/>
<evidence type="ECO:0000313" key="8">
    <source>
        <dbReference type="EMBL" id="ENN72200.1"/>
    </source>
</evidence>
<evidence type="ECO:0000256" key="4">
    <source>
        <dbReference type="ARBA" id="ARBA00022989"/>
    </source>
</evidence>
<sequence length="252" mass="29601">MVKRDPSLISSQSDINSAYHKIHRYFRRLFKFEQMDFQFALWQMFYLLAAPQKLTKVFRARKNFKSQYARDDPAFLILFAGALCLTSIGFALTLDYSFLQFTKFLVIEIFIDCIGIGVVIATALWYITNKFLKPKNMPQDVEWGFAFDIHLNAFFPPLILLHFFLLIFYNLFMQESGTSQPFAVFYGNAFWLAAAVYYVYITFLGYNSMQILKHINLFLIPIPTLICIYLLTLFRGINISISVFDMYRQRIV</sequence>
<dbReference type="EMBL" id="BT128441">
    <property type="protein sequence ID" value="AEE63398.1"/>
    <property type="molecule type" value="mRNA"/>
</dbReference>
<gene>
    <name evidence="10" type="primary">109543370</name>
    <name evidence="9" type="ORF">D910_07858</name>
    <name evidence="8" type="ORF">YQE_11160</name>
</gene>
<evidence type="ECO:0000256" key="5">
    <source>
        <dbReference type="ARBA" id="ARBA00023136"/>
    </source>
</evidence>
<evidence type="ECO:0000256" key="1">
    <source>
        <dbReference type="ARBA" id="ARBA00004141"/>
    </source>
</evidence>
<evidence type="ECO:0000313" key="7">
    <source>
        <dbReference type="EMBL" id="AEE63398.1"/>
    </source>
</evidence>
<dbReference type="InterPro" id="IPR007881">
    <property type="entry name" value="UNC-50"/>
</dbReference>
<comment type="similarity">
    <text evidence="2">Belongs to the unc-50 family.</text>
</comment>
<feature type="transmembrane region" description="Helical" evidence="6">
    <location>
        <begin position="104"/>
        <end position="128"/>
    </location>
</feature>
<name>J3JYW0_DENPD</name>
<feature type="transmembrane region" description="Helical" evidence="6">
    <location>
        <begin position="74"/>
        <end position="92"/>
    </location>
</feature>
<dbReference type="EnsemblMetazoa" id="XM_019913054.1">
    <property type="protein sequence ID" value="XP_019768613.1"/>
    <property type="gene ID" value="LOC109543370"/>
</dbReference>
<dbReference type="EMBL" id="KB741237">
    <property type="protein sequence ID" value="ENN72200.1"/>
    <property type="molecule type" value="Genomic_DNA"/>
</dbReference>
<dbReference type="OMA" id="YRNFMYR"/>
<evidence type="ECO:0000313" key="11">
    <source>
        <dbReference type="Proteomes" id="UP000019118"/>
    </source>
</evidence>
<protein>
    <recommendedName>
        <fullName evidence="13">UNC-50-like protein</fullName>
    </recommendedName>
</protein>
<dbReference type="EMBL" id="KB632240">
    <property type="protein sequence ID" value="ERL90510.1"/>
    <property type="molecule type" value="Genomic_DNA"/>
</dbReference>
<comment type="subcellular location">
    <subcellularLocation>
        <location evidence="1">Membrane</location>
        <topology evidence="1">Multi-pass membrane protein</topology>
    </subcellularLocation>
</comment>
<evidence type="ECO:0000256" key="6">
    <source>
        <dbReference type="SAM" id="Phobius"/>
    </source>
</evidence>
<evidence type="ECO:0000256" key="2">
    <source>
        <dbReference type="ARBA" id="ARBA00006293"/>
    </source>
</evidence>